<sequence length="121" mass="14314">MLEYSVRPVRQVQKLEIDSYSPDVRSAMRERRIYNEGLSTSYYTDHLDAEKYKVESFFEDVPPNLILCFEDAHRIDITVQLQYQTILKHFKLQISPISRINLNAGDHCRTRMLNIESFSLN</sequence>
<dbReference type="Proteomes" id="UP000600918">
    <property type="component" value="Unassembled WGS sequence"/>
</dbReference>
<keyword evidence="2" id="KW-1185">Reference proteome</keyword>
<organism evidence="1 2">
    <name type="scientific">Vespula pensylvanica</name>
    <name type="common">Western yellow jacket</name>
    <name type="synonym">Wasp</name>
    <dbReference type="NCBI Taxonomy" id="30213"/>
    <lineage>
        <taxon>Eukaryota</taxon>
        <taxon>Metazoa</taxon>
        <taxon>Ecdysozoa</taxon>
        <taxon>Arthropoda</taxon>
        <taxon>Hexapoda</taxon>
        <taxon>Insecta</taxon>
        <taxon>Pterygota</taxon>
        <taxon>Neoptera</taxon>
        <taxon>Endopterygota</taxon>
        <taxon>Hymenoptera</taxon>
        <taxon>Apocrita</taxon>
        <taxon>Aculeata</taxon>
        <taxon>Vespoidea</taxon>
        <taxon>Vespidae</taxon>
        <taxon>Vespinae</taxon>
        <taxon>Vespula</taxon>
    </lineage>
</organism>
<proteinExistence type="predicted"/>
<comment type="caution">
    <text evidence="1">The sequence shown here is derived from an EMBL/GenBank/DDBJ whole genome shotgun (WGS) entry which is preliminary data.</text>
</comment>
<dbReference type="AlphaFoldDB" id="A0A834U4C4"/>
<accession>A0A834U4C4</accession>
<evidence type="ECO:0000313" key="1">
    <source>
        <dbReference type="EMBL" id="KAF7415784.1"/>
    </source>
</evidence>
<evidence type="ECO:0000313" key="2">
    <source>
        <dbReference type="Proteomes" id="UP000600918"/>
    </source>
</evidence>
<dbReference type="EMBL" id="JACSDY010000011">
    <property type="protein sequence ID" value="KAF7415784.1"/>
    <property type="molecule type" value="Genomic_DNA"/>
</dbReference>
<protein>
    <submittedName>
        <fullName evidence="1">Uncharacterized protein</fullName>
    </submittedName>
</protein>
<name>A0A834U4C4_VESPE</name>
<gene>
    <name evidence="1" type="ORF">H0235_012376</name>
</gene>
<reference evidence="1" key="1">
    <citation type="journal article" date="2020" name="G3 (Bethesda)">
        <title>High-Quality Assemblies for Three Invasive Social Wasps from the &lt;i&gt;Vespula&lt;/i&gt; Genus.</title>
        <authorList>
            <person name="Harrop T.W.R."/>
            <person name="Guhlin J."/>
            <person name="McLaughlin G.M."/>
            <person name="Permina E."/>
            <person name="Stockwell P."/>
            <person name="Gilligan J."/>
            <person name="Le Lec M.F."/>
            <person name="Gruber M.A.M."/>
            <person name="Quinn O."/>
            <person name="Lovegrove M."/>
            <person name="Duncan E.J."/>
            <person name="Remnant E.J."/>
            <person name="Van Eeckhoven J."/>
            <person name="Graham B."/>
            <person name="Knapp R.A."/>
            <person name="Langford K.W."/>
            <person name="Kronenberg Z."/>
            <person name="Press M.O."/>
            <person name="Eacker S.M."/>
            <person name="Wilson-Rankin E.E."/>
            <person name="Purcell J."/>
            <person name="Lester P.J."/>
            <person name="Dearden P.K."/>
        </authorList>
    </citation>
    <scope>NUCLEOTIDE SEQUENCE</scope>
    <source>
        <strain evidence="1">Volc-1</strain>
    </source>
</reference>